<dbReference type="Proteomes" id="UP000297245">
    <property type="component" value="Unassembled WGS sequence"/>
</dbReference>
<dbReference type="FunFam" id="3.30.420.40:FF:000058">
    <property type="entry name" value="Putative actin-related protein 5"/>
    <property type="match status" value="1"/>
</dbReference>
<reference evidence="3 4" key="1">
    <citation type="journal article" date="2019" name="Nat. Ecol. Evol.">
        <title>Megaphylogeny resolves global patterns of mushroom evolution.</title>
        <authorList>
            <person name="Varga T."/>
            <person name="Krizsan K."/>
            <person name="Foldi C."/>
            <person name="Dima B."/>
            <person name="Sanchez-Garcia M."/>
            <person name="Sanchez-Ramirez S."/>
            <person name="Szollosi G.J."/>
            <person name="Szarkandi J.G."/>
            <person name="Papp V."/>
            <person name="Albert L."/>
            <person name="Andreopoulos W."/>
            <person name="Angelini C."/>
            <person name="Antonin V."/>
            <person name="Barry K.W."/>
            <person name="Bougher N.L."/>
            <person name="Buchanan P."/>
            <person name="Buyck B."/>
            <person name="Bense V."/>
            <person name="Catcheside P."/>
            <person name="Chovatia M."/>
            <person name="Cooper J."/>
            <person name="Damon W."/>
            <person name="Desjardin D."/>
            <person name="Finy P."/>
            <person name="Geml J."/>
            <person name="Haridas S."/>
            <person name="Hughes K."/>
            <person name="Justo A."/>
            <person name="Karasinski D."/>
            <person name="Kautmanova I."/>
            <person name="Kiss B."/>
            <person name="Kocsube S."/>
            <person name="Kotiranta H."/>
            <person name="LaButti K.M."/>
            <person name="Lechner B.E."/>
            <person name="Liimatainen K."/>
            <person name="Lipzen A."/>
            <person name="Lukacs Z."/>
            <person name="Mihaltcheva S."/>
            <person name="Morgado L.N."/>
            <person name="Niskanen T."/>
            <person name="Noordeloos M.E."/>
            <person name="Ohm R.A."/>
            <person name="Ortiz-Santana B."/>
            <person name="Ovrebo C."/>
            <person name="Racz N."/>
            <person name="Riley R."/>
            <person name="Savchenko A."/>
            <person name="Shiryaev A."/>
            <person name="Soop K."/>
            <person name="Spirin V."/>
            <person name="Szebenyi C."/>
            <person name="Tomsovsky M."/>
            <person name="Tulloss R.E."/>
            <person name="Uehling J."/>
            <person name="Grigoriev I.V."/>
            <person name="Vagvolgyi C."/>
            <person name="Papp T."/>
            <person name="Martin F.M."/>
            <person name="Miettinen O."/>
            <person name="Hibbett D.S."/>
            <person name="Nagy L.G."/>
        </authorList>
    </citation>
    <scope>NUCLEOTIDE SEQUENCE [LARGE SCALE GENOMIC DNA]</scope>
    <source>
        <strain evidence="3 4">CBS 962.96</strain>
    </source>
</reference>
<sequence length="783" mass="88122">MSLSPPIPIPFPTLPSIPPPPEDYTPHRDKGTPLIIDNGSTYLRWGFATSSAPRSGPNIIAKYKERKNNRPLILFGEAVECEAAVKSQGRTPWEGDVLLNFDALENALDYAFLSLSIDGQNVNHPVLMTERLCSPLHSRALTSELMFEQYRVPSLAYCVDGIMSFYQNNQPPASGTSFTSDGLVISFNTASTSVIPILNGKGILSHAKRLPWGTSQSSDYLLKLIQLKYPNFPTRVTPSQSQWMLHNLCSFVPSPNPSLASLSSLSSLGTSSSSLSLTGTEYFNTYQSLLRSFSQNPSSILDHTAVIQFPFASSLNPLNPNPNGPGSGASPSGQGSLEEDEQAKAERRREQGRKLQEISAKARLEKLKKKEDDLKYLLDLKSQKAQGRFTDKEWVKRIEDEGFDDEKGLEDMVKKLEASLKKGRKKEGDEAEEENQPPSWPLVDIPDDQLDEDQLKEKRKQKLLKAGYEARLRQKKEKEMEKQREKEEKEREEKADEEEREGDFMAWKRKLRGEQEALMTRIKERTRRKAAMSDRKSAAAQARMKSIANLASDERVPKKKRKGGGEDMFGADDADWAIYRKINTRAMSESSDEEDDLEKLAQIEQKLLTHDPEFTMEDTHASLSSQKSAILEAFRPAYPEGDIEGHTRIHLNTERYRVCETWFSPGIAGVDSAGLGEVIQNILSRFNEEEKSKLVKNVLLTGTPSRLPGLTPRLHSTLRPLLPAEMSIHIKRAEDPSLDAWKGMAKFAMTDEFLGVGMTREEYEEYGGERVKRWWGGNWNGGY</sequence>
<dbReference type="Gene3D" id="2.30.36.70">
    <property type="entry name" value="Actin, Chain A, domain 2"/>
    <property type="match status" value="1"/>
</dbReference>
<name>A0A4S8LJS6_DENBC</name>
<comment type="similarity">
    <text evidence="1">Belongs to the actin family.</text>
</comment>
<dbReference type="OrthoDB" id="7340501at2759"/>
<feature type="compositionally biased region" description="Basic and acidic residues" evidence="2">
    <location>
        <begin position="342"/>
        <end position="357"/>
    </location>
</feature>
<dbReference type="SMART" id="SM00268">
    <property type="entry name" value="ACTIN"/>
    <property type="match status" value="1"/>
</dbReference>
<keyword evidence="4" id="KW-1185">Reference proteome</keyword>
<feature type="compositionally biased region" description="Pro residues" evidence="2">
    <location>
        <begin position="1"/>
        <end position="23"/>
    </location>
</feature>
<feature type="compositionally biased region" description="Acidic residues" evidence="2">
    <location>
        <begin position="445"/>
        <end position="454"/>
    </location>
</feature>
<dbReference type="Gene3D" id="3.90.640.10">
    <property type="entry name" value="Actin, Chain A, domain 4"/>
    <property type="match status" value="2"/>
</dbReference>
<accession>A0A4S8LJS6</accession>
<evidence type="ECO:0000256" key="2">
    <source>
        <dbReference type="SAM" id="MobiDB-lite"/>
    </source>
</evidence>
<evidence type="ECO:0000313" key="3">
    <source>
        <dbReference type="EMBL" id="THU89436.1"/>
    </source>
</evidence>
<feature type="region of interest" description="Disordered" evidence="2">
    <location>
        <begin position="316"/>
        <end position="357"/>
    </location>
</feature>
<organism evidence="3 4">
    <name type="scientific">Dendrothele bispora (strain CBS 962.96)</name>
    <dbReference type="NCBI Taxonomy" id="1314807"/>
    <lineage>
        <taxon>Eukaryota</taxon>
        <taxon>Fungi</taxon>
        <taxon>Dikarya</taxon>
        <taxon>Basidiomycota</taxon>
        <taxon>Agaricomycotina</taxon>
        <taxon>Agaricomycetes</taxon>
        <taxon>Agaricomycetidae</taxon>
        <taxon>Agaricales</taxon>
        <taxon>Agaricales incertae sedis</taxon>
        <taxon>Dendrothele</taxon>
    </lineage>
</organism>
<dbReference type="EMBL" id="ML179367">
    <property type="protein sequence ID" value="THU89436.1"/>
    <property type="molecule type" value="Genomic_DNA"/>
</dbReference>
<gene>
    <name evidence="3" type="ORF">K435DRAFT_761117</name>
</gene>
<dbReference type="Pfam" id="PF00022">
    <property type="entry name" value="Actin"/>
    <property type="match status" value="2"/>
</dbReference>
<evidence type="ECO:0000256" key="1">
    <source>
        <dbReference type="RuleBase" id="RU000487"/>
    </source>
</evidence>
<feature type="region of interest" description="Disordered" evidence="2">
    <location>
        <begin position="419"/>
        <end position="502"/>
    </location>
</feature>
<dbReference type="Gene3D" id="3.30.420.40">
    <property type="match status" value="4"/>
</dbReference>
<feature type="compositionally biased region" description="Basic and acidic residues" evidence="2">
    <location>
        <begin position="468"/>
        <end position="494"/>
    </location>
</feature>
<dbReference type="InterPro" id="IPR043129">
    <property type="entry name" value="ATPase_NBD"/>
</dbReference>
<feature type="region of interest" description="Disordered" evidence="2">
    <location>
        <begin position="520"/>
        <end position="541"/>
    </location>
</feature>
<dbReference type="AlphaFoldDB" id="A0A4S8LJS6"/>
<evidence type="ECO:0000313" key="4">
    <source>
        <dbReference type="Proteomes" id="UP000297245"/>
    </source>
</evidence>
<proteinExistence type="inferred from homology"/>
<feature type="region of interest" description="Disordered" evidence="2">
    <location>
        <begin position="1"/>
        <end position="28"/>
    </location>
</feature>
<dbReference type="InterPro" id="IPR004000">
    <property type="entry name" value="Actin"/>
</dbReference>
<dbReference type="PANTHER" id="PTHR11937">
    <property type="entry name" value="ACTIN"/>
    <property type="match status" value="1"/>
</dbReference>
<protein>
    <submittedName>
        <fullName evidence="3">Actin-like ATPase domain-containing protein</fullName>
    </submittedName>
</protein>
<dbReference type="SUPFAM" id="SSF53067">
    <property type="entry name" value="Actin-like ATPase domain"/>
    <property type="match status" value="2"/>
</dbReference>